<feature type="non-terminal residue" evidence="1">
    <location>
        <position position="1"/>
    </location>
</feature>
<organism evidence="1 2">
    <name type="scientific">Paxillus rubicundulus Ve08.2h10</name>
    <dbReference type="NCBI Taxonomy" id="930991"/>
    <lineage>
        <taxon>Eukaryota</taxon>
        <taxon>Fungi</taxon>
        <taxon>Dikarya</taxon>
        <taxon>Basidiomycota</taxon>
        <taxon>Agaricomycotina</taxon>
        <taxon>Agaricomycetes</taxon>
        <taxon>Agaricomycetidae</taxon>
        <taxon>Boletales</taxon>
        <taxon>Paxilineae</taxon>
        <taxon>Paxillaceae</taxon>
        <taxon>Paxillus</taxon>
    </lineage>
</organism>
<dbReference type="EMBL" id="KN825386">
    <property type="protein sequence ID" value="KIK91454.1"/>
    <property type="molecule type" value="Genomic_DNA"/>
</dbReference>
<reference evidence="2" key="2">
    <citation type="submission" date="2015-01" db="EMBL/GenBank/DDBJ databases">
        <title>Evolutionary Origins and Diversification of the Mycorrhizal Mutualists.</title>
        <authorList>
            <consortium name="DOE Joint Genome Institute"/>
            <consortium name="Mycorrhizal Genomics Consortium"/>
            <person name="Kohler A."/>
            <person name="Kuo A."/>
            <person name="Nagy L.G."/>
            <person name="Floudas D."/>
            <person name="Copeland A."/>
            <person name="Barry K.W."/>
            <person name="Cichocki N."/>
            <person name="Veneault-Fourrey C."/>
            <person name="LaButti K."/>
            <person name="Lindquist E.A."/>
            <person name="Lipzen A."/>
            <person name="Lundell T."/>
            <person name="Morin E."/>
            <person name="Murat C."/>
            <person name="Riley R."/>
            <person name="Ohm R."/>
            <person name="Sun H."/>
            <person name="Tunlid A."/>
            <person name="Henrissat B."/>
            <person name="Grigoriev I.V."/>
            <person name="Hibbett D.S."/>
            <person name="Martin F."/>
        </authorList>
    </citation>
    <scope>NUCLEOTIDE SEQUENCE [LARGE SCALE GENOMIC DNA]</scope>
    <source>
        <strain evidence="2">Ve08.2h10</strain>
    </source>
</reference>
<evidence type="ECO:0000313" key="2">
    <source>
        <dbReference type="Proteomes" id="UP000054538"/>
    </source>
</evidence>
<gene>
    <name evidence="1" type="ORF">PAXRUDRAFT_149472</name>
</gene>
<dbReference type="Proteomes" id="UP000054538">
    <property type="component" value="Unassembled WGS sequence"/>
</dbReference>
<reference evidence="1 2" key="1">
    <citation type="submission" date="2014-04" db="EMBL/GenBank/DDBJ databases">
        <authorList>
            <consortium name="DOE Joint Genome Institute"/>
            <person name="Kuo A."/>
            <person name="Kohler A."/>
            <person name="Jargeat P."/>
            <person name="Nagy L.G."/>
            <person name="Floudas D."/>
            <person name="Copeland A."/>
            <person name="Barry K.W."/>
            <person name="Cichocki N."/>
            <person name="Veneault-Fourrey C."/>
            <person name="LaButti K."/>
            <person name="Lindquist E.A."/>
            <person name="Lipzen A."/>
            <person name="Lundell T."/>
            <person name="Morin E."/>
            <person name="Murat C."/>
            <person name="Sun H."/>
            <person name="Tunlid A."/>
            <person name="Henrissat B."/>
            <person name="Grigoriev I.V."/>
            <person name="Hibbett D.S."/>
            <person name="Martin F."/>
            <person name="Nordberg H.P."/>
            <person name="Cantor M.N."/>
            <person name="Hua S.X."/>
        </authorList>
    </citation>
    <scope>NUCLEOTIDE SEQUENCE [LARGE SCALE GENOMIC DNA]</scope>
    <source>
        <strain evidence="1 2">Ve08.2h10</strain>
    </source>
</reference>
<protein>
    <submittedName>
        <fullName evidence="1">Uncharacterized protein</fullName>
    </submittedName>
</protein>
<sequence>KMFHVGSNSSCQQHICGHYELYQQWCASDKFVENHHVVLCGVIEAWKAVDK</sequence>
<dbReference type="HOGENOM" id="CLU_199417_0_0_1"/>
<dbReference type="OrthoDB" id="2692481at2759"/>
<keyword evidence="2" id="KW-1185">Reference proteome</keyword>
<dbReference type="AlphaFoldDB" id="A0A0D0DY67"/>
<proteinExistence type="predicted"/>
<evidence type="ECO:0000313" key="1">
    <source>
        <dbReference type="EMBL" id="KIK91454.1"/>
    </source>
</evidence>
<name>A0A0D0DY67_9AGAM</name>
<dbReference type="InParanoid" id="A0A0D0DY67"/>
<accession>A0A0D0DY67</accession>